<dbReference type="AlphaFoldDB" id="A0A9W9ZU26"/>
<evidence type="ECO:0000313" key="2">
    <source>
        <dbReference type="Proteomes" id="UP001163046"/>
    </source>
</evidence>
<sequence length="162" mass="18751">MYSRNKLGKSGFSQPRSNRSTAQANCVKDTGVKLVPELYSDGICLYTLGPSQVYSYQYSIRKISTKSYVCEIFFYPKVVKKKHISVVVHYPARNNEKPHTTYKDVVCFVPRCLDHYQSKKIVTEPKLEEVFKTGLYHQPKKRIREYSSSVHMAPKSIMDTVR</sequence>
<name>A0A9W9ZU26_9CNID</name>
<organism evidence="1 2">
    <name type="scientific">Desmophyllum pertusum</name>
    <dbReference type="NCBI Taxonomy" id="174260"/>
    <lineage>
        <taxon>Eukaryota</taxon>
        <taxon>Metazoa</taxon>
        <taxon>Cnidaria</taxon>
        <taxon>Anthozoa</taxon>
        <taxon>Hexacorallia</taxon>
        <taxon>Scleractinia</taxon>
        <taxon>Caryophylliina</taxon>
        <taxon>Caryophylliidae</taxon>
        <taxon>Desmophyllum</taxon>
    </lineage>
</organism>
<dbReference type="EMBL" id="MU825874">
    <property type="protein sequence ID" value="KAJ7387098.1"/>
    <property type="molecule type" value="Genomic_DNA"/>
</dbReference>
<accession>A0A9W9ZU26</accession>
<reference evidence="1" key="1">
    <citation type="submission" date="2023-01" db="EMBL/GenBank/DDBJ databases">
        <title>Genome assembly of the deep-sea coral Lophelia pertusa.</title>
        <authorList>
            <person name="Herrera S."/>
            <person name="Cordes E."/>
        </authorList>
    </citation>
    <scope>NUCLEOTIDE SEQUENCE</scope>
    <source>
        <strain evidence="1">USNM1676648</strain>
        <tissue evidence="1">Polyp</tissue>
    </source>
</reference>
<proteinExistence type="predicted"/>
<gene>
    <name evidence="1" type="ORF">OS493_004062</name>
</gene>
<keyword evidence="2" id="KW-1185">Reference proteome</keyword>
<dbReference type="Proteomes" id="UP001163046">
    <property type="component" value="Unassembled WGS sequence"/>
</dbReference>
<protein>
    <submittedName>
        <fullName evidence="1">Uncharacterized protein</fullName>
    </submittedName>
</protein>
<comment type="caution">
    <text evidence="1">The sequence shown here is derived from an EMBL/GenBank/DDBJ whole genome shotgun (WGS) entry which is preliminary data.</text>
</comment>
<evidence type="ECO:0000313" key="1">
    <source>
        <dbReference type="EMBL" id="KAJ7387098.1"/>
    </source>
</evidence>